<dbReference type="SUPFAM" id="SSF55718">
    <property type="entry name" value="SCP-like"/>
    <property type="match status" value="1"/>
</dbReference>
<sequence>MTEVDRATQRLLRTAEGLDDAGVAAPSGLPGWTRGHVLTHVARNADAYANLLRGAATGADVPGYASPEARAEGIEAGHARPLAEQLADIRAAHERFAEQAAAVPAGAWPRVLQATGHPAAMVPWARLREVEVHHADLAAGYTPAHWPEAFALRLLREVLDGLHEGPPLVLRPDALGHPLVVGDPAAAPVVSGPAWALAAWLTGRGDGAALTVSPDGELPTPPRWK</sequence>
<dbReference type="Gene3D" id="3.30.1050.20">
    <property type="match status" value="1"/>
</dbReference>
<feature type="domain" description="Mycothiol-dependent maleylpyruvate isomerase metal-binding" evidence="2">
    <location>
        <begin position="5"/>
        <end position="138"/>
    </location>
</feature>
<dbReference type="Gene3D" id="1.20.120.450">
    <property type="entry name" value="dinb family like domain"/>
    <property type="match status" value="1"/>
</dbReference>
<protein>
    <submittedName>
        <fullName evidence="3">Maleylpyruvate isomerase</fullName>
    </submittedName>
</protein>
<keyword evidence="4" id="KW-1185">Reference proteome</keyword>
<dbReference type="EMBL" id="BOOY01000018">
    <property type="protein sequence ID" value="GIJ03281.1"/>
    <property type="molecule type" value="Genomic_DNA"/>
</dbReference>
<comment type="caution">
    <text evidence="3">The sequence shown here is derived from an EMBL/GenBank/DDBJ whole genome shotgun (WGS) entry which is preliminary data.</text>
</comment>
<dbReference type="GO" id="GO:0046872">
    <property type="term" value="F:metal ion binding"/>
    <property type="evidence" value="ECO:0007669"/>
    <property type="project" value="InterPro"/>
</dbReference>
<reference evidence="3" key="1">
    <citation type="submission" date="2021-01" db="EMBL/GenBank/DDBJ databases">
        <title>Whole genome shotgun sequence of Spirilliplanes yamanashiensis NBRC 15828.</title>
        <authorList>
            <person name="Komaki H."/>
            <person name="Tamura T."/>
        </authorList>
    </citation>
    <scope>NUCLEOTIDE SEQUENCE</scope>
    <source>
        <strain evidence="3">NBRC 15828</strain>
    </source>
</reference>
<dbReference type="Pfam" id="PF07398">
    <property type="entry name" value="MDMPI_C"/>
    <property type="match status" value="1"/>
</dbReference>
<dbReference type="NCBIfam" id="TIGR03083">
    <property type="entry name" value="maleylpyruvate isomerase family mycothiol-dependent enzyme"/>
    <property type="match status" value="1"/>
</dbReference>
<evidence type="ECO:0000313" key="4">
    <source>
        <dbReference type="Proteomes" id="UP000652013"/>
    </source>
</evidence>
<dbReference type="InterPro" id="IPR024344">
    <property type="entry name" value="MDMPI_metal-binding"/>
</dbReference>
<gene>
    <name evidence="3" type="ORF">Sya03_26330</name>
</gene>
<dbReference type="InterPro" id="IPR036527">
    <property type="entry name" value="SCP2_sterol-bd_dom_sf"/>
</dbReference>
<dbReference type="Proteomes" id="UP000652013">
    <property type="component" value="Unassembled WGS sequence"/>
</dbReference>
<dbReference type="InterPro" id="IPR034660">
    <property type="entry name" value="DinB/YfiT-like"/>
</dbReference>
<dbReference type="GO" id="GO:0016853">
    <property type="term" value="F:isomerase activity"/>
    <property type="evidence" value="ECO:0007669"/>
    <property type="project" value="UniProtKB-KW"/>
</dbReference>
<accession>A0A8J4DJ09</accession>
<organism evidence="3 4">
    <name type="scientific">Spirilliplanes yamanashiensis</name>
    <dbReference type="NCBI Taxonomy" id="42233"/>
    <lineage>
        <taxon>Bacteria</taxon>
        <taxon>Bacillati</taxon>
        <taxon>Actinomycetota</taxon>
        <taxon>Actinomycetes</taxon>
        <taxon>Micromonosporales</taxon>
        <taxon>Micromonosporaceae</taxon>
        <taxon>Spirilliplanes</taxon>
    </lineage>
</organism>
<dbReference type="InterPro" id="IPR010872">
    <property type="entry name" value="MDMPI_C-term_domain"/>
</dbReference>
<evidence type="ECO:0000313" key="3">
    <source>
        <dbReference type="EMBL" id="GIJ03281.1"/>
    </source>
</evidence>
<proteinExistence type="predicted"/>
<feature type="domain" description="MDMPI C-terminal" evidence="1">
    <location>
        <begin position="145"/>
        <end position="223"/>
    </location>
</feature>
<dbReference type="Pfam" id="PF11716">
    <property type="entry name" value="MDMPI_N"/>
    <property type="match status" value="1"/>
</dbReference>
<keyword evidence="3" id="KW-0413">Isomerase</keyword>
<dbReference type="InterPro" id="IPR017517">
    <property type="entry name" value="Maleyloyr_isom"/>
</dbReference>
<dbReference type="SUPFAM" id="SSF109854">
    <property type="entry name" value="DinB/YfiT-like putative metalloenzymes"/>
    <property type="match status" value="1"/>
</dbReference>
<evidence type="ECO:0000259" key="1">
    <source>
        <dbReference type="Pfam" id="PF07398"/>
    </source>
</evidence>
<dbReference type="AlphaFoldDB" id="A0A8J4DJ09"/>
<evidence type="ECO:0000259" key="2">
    <source>
        <dbReference type="Pfam" id="PF11716"/>
    </source>
</evidence>
<name>A0A8J4DJ09_9ACTN</name>